<reference evidence="1" key="1">
    <citation type="submission" date="2022-07" db="EMBL/GenBank/DDBJ databases">
        <title>Phylogenomic reconstructions and comparative analyses of Kickxellomycotina fungi.</title>
        <authorList>
            <person name="Reynolds N.K."/>
            <person name="Stajich J.E."/>
            <person name="Barry K."/>
            <person name="Grigoriev I.V."/>
            <person name="Crous P."/>
            <person name="Smith M.E."/>
        </authorList>
    </citation>
    <scope>NUCLEOTIDE SEQUENCE</scope>
    <source>
        <strain evidence="1">CBS 109366</strain>
    </source>
</reference>
<dbReference type="EMBL" id="JANBUJ010001405">
    <property type="protein sequence ID" value="KAJ2767509.1"/>
    <property type="molecule type" value="Genomic_DNA"/>
</dbReference>
<proteinExistence type="predicted"/>
<protein>
    <submittedName>
        <fullName evidence="1">Phosphatidylinositol transfer protein csr1</fullName>
    </submittedName>
</protein>
<evidence type="ECO:0000313" key="2">
    <source>
        <dbReference type="Proteomes" id="UP001140234"/>
    </source>
</evidence>
<evidence type="ECO:0000313" key="1">
    <source>
        <dbReference type="EMBL" id="KAJ2767509.1"/>
    </source>
</evidence>
<dbReference type="Proteomes" id="UP001140234">
    <property type="component" value="Unassembled WGS sequence"/>
</dbReference>
<keyword evidence="2" id="KW-1185">Reference proteome</keyword>
<organism evidence="1 2">
    <name type="scientific">Coemansia nantahalensis</name>
    <dbReference type="NCBI Taxonomy" id="2789366"/>
    <lineage>
        <taxon>Eukaryota</taxon>
        <taxon>Fungi</taxon>
        <taxon>Fungi incertae sedis</taxon>
        <taxon>Zoopagomycota</taxon>
        <taxon>Kickxellomycotina</taxon>
        <taxon>Kickxellomycetes</taxon>
        <taxon>Kickxellales</taxon>
        <taxon>Kickxellaceae</taxon>
        <taxon>Coemansia</taxon>
    </lineage>
</organism>
<comment type="caution">
    <text evidence="1">The sequence shown here is derived from an EMBL/GenBank/DDBJ whole genome shotgun (WGS) entry which is preliminary data.</text>
</comment>
<name>A0ACC1JU78_9FUNG</name>
<gene>
    <name evidence="1" type="primary">CSR1_4</name>
    <name evidence="1" type="ORF">IWQ57_003921</name>
</gene>
<sequence>MDPISQSLLEHYQSGRPLTGGRVGSLTEDEVRKLRELWRLLLAELDADAPLPVVYGTAADPGPDDVASLSFEPLQALSTKDREGGTGASTPAAEATPAASETASGASTPRKELRSGGGGGGGWLGGWWSAPASGRSTPAEDSEDNERRRMETVQGHFTRTRGDGPVVPAEFRPLFGGSAGARSARAVFWQAAAQMADADSWVLRFLRARKWDVEQAMGMVRKTLQWRAGQAIDETVYFGEARLHHHTLDSGLAFACTVDRLGSPVFIVRVRVNVARNRTVQAIKRMLCWQIETSQLLATGPSDGRVTILFDLSDFTRENIDTRLVRTLITLLTNYYPETLGVVLVYVNSLLFGALWALIAPFIDPVVRAKIVMAKRPADLAPFIDPDALPTEFGGRKKFHYAYTPPTAAENARMADAAARDAAEAHFSTAADAYTAATRAWLGEDGALDPGACGRAAARAALREAAVALDPYIRARTLYHRTGSIRPDHSVSL</sequence>
<accession>A0ACC1JU78</accession>